<sequence>MKNERMAEGIFRDFEKRVEDKTKTSFALVAESTASDLVLNSPYVSDHFVKHGLFDRGEHTRFAPVFSANLYTQLYGTSEGRGHKLTTVTANKRAEAVTGHALRNFRTLTAKVKARRKTDNDLYLGIRDAALVESIQCDFIAGTPLSEQAEAAAGISLMRRFSRELPKFRQFLALLGVDTRDAAALRQFASEGKLREYLQYFYSDSLYFQRRQGILVQKEALADTTDTAIALRRTKGAIFTEGAIAHAIDKLGLSHDAIFERLESRRAA</sequence>
<accession>X4ZP91</accession>
<dbReference type="KEGG" id="psab:PSAB_20555"/>
<evidence type="ECO:0000313" key="2">
    <source>
        <dbReference type="Proteomes" id="UP000019772"/>
    </source>
</evidence>
<proteinExistence type="predicted"/>
<keyword evidence="2" id="KW-1185">Reference proteome</keyword>
<dbReference type="PATRIC" id="fig|1268072.3.peg.4233"/>
<evidence type="ECO:0000313" key="1">
    <source>
        <dbReference type="EMBL" id="AHV99002.1"/>
    </source>
</evidence>
<protein>
    <submittedName>
        <fullName evidence="1">Uncharacterized protein</fullName>
    </submittedName>
</protein>
<dbReference type="EMBL" id="CP004078">
    <property type="protein sequence ID" value="AHV99002.1"/>
    <property type="molecule type" value="Genomic_DNA"/>
</dbReference>
<dbReference type="Proteomes" id="UP000019772">
    <property type="component" value="Chromosome"/>
</dbReference>
<organism evidence="1 2">
    <name type="scientific">Paenibacillus sabinae T27</name>
    <dbReference type="NCBI Taxonomy" id="1268072"/>
    <lineage>
        <taxon>Bacteria</taxon>
        <taxon>Bacillati</taxon>
        <taxon>Bacillota</taxon>
        <taxon>Bacilli</taxon>
        <taxon>Bacillales</taxon>
        <taxon>Paenibacillaceae</taxon>
        <taxon>Paenibacillus</taxon>
    </lineage>
</organism>
<gene>
    <name evidence="1" type="ORF">PSAB_20555</name>
</gene>
<reference evidence="1 2" key="1">
    <citation type="journal article" date="2014" name="PLoS Genet.">
        <title>Comparative Genomic Analysis of N2-Fixing and Non-N2-Fixing Paenibacillus spp.: Organization, Evolution and Expression of the Nitrogen Fixation Genes.</title>
        <authorList>
            <person name="Xie J.B."/>
            <person name="Du Z."/>
            <person name="Bai L."/>
            <person name="Tian C."/>
            <person name="Zhang Y."/>
            <person name="Xie J.Y."/>
            <person name="Wang T."/>
            <person name="Liu X."/>
            <person name="Chen X."/>
            <person name="Cheng Q."/>
            <person name="Chen S."/>
            <person name="Li J."/>
        </authorList>
    </citation>
    <scope>NUCLEOTIDE SEQUENCE [LARGE SCALE GENOMIC DNA]</scope>
    <source>
        <strain evidence="1 2">T27</strain>
    </source>
</reference>
<dbReference type="AlphaFoldDB" id="X4ZP91"/>
<dbReference type="HOGENOM" id="CLU_1037644_0_0_9"/>
<dbReference type="STRING" id="1268072.PSAB_20555"/>
<dbReference type="RefSeq" id="WP_025336465.1">
    <property type="nucleotide sequence ID" value="NZ_CP004078.1"/>
</dbReference>
<name>X4ZP91_9BACL</name>